<feature type="domain" description="Tyrosine specific protein phosphatases" evidence="5">
    <location>
        <begin position="438"/>
        <end position="499"/>
    </location>
</feature>
<feature type="compositionally biased region" description="Acidic residues" evidence="3">
    <location>
        <begin position="591"/>
        <end position="604"/>
    </location>
</feature>
<dbReference type="InterPro" id="IPR000387">
    <property type="entry name" value="Tyr_Pase_dom"/>
</dbReference>
<feature type="region of interest" description="Disordered" evidence="3">
    <location>
        <begin position="521"/>
        <end position="604"/>
    </location>
</feature>
<reference evidence="6" key="2">
    <citation type="submission" date="2023-02" db="EMBL/GenBank/DDBJ databases">
        <authorList>
            <consortium name="DOE Joint Genome Institute"/>
            <person name="Mondo S.J."/>
            <person name="Chang Y."/>
            <person name="Wang Y."/>
            <person name="Ahrendt S."/>
            <person name="Andreopoulos W."/>
            <person name="Barry K."/>
            <person name="Beard J."/>
            <person name="Benny G.L."/>
            <person name="Blankenship S."/>
            <person name="Bonito G."/>
            <person name="Cuomo C."/>
            <person name="Desiro A."/>
            <person name="Gervers K.A."/>
            <person name="Hundley H."/>
            <person name="Kuo A."/>
            <person name="LaButti K."/>
            <person name="Lang B.F."/>
            <person name="Lipzen A."/>
            <person name="O'Donnell K."/>
            <person name="Pangilinan J."/>
            <person name="Reynolds N."/>
            <person name="Sandor L."/>
            <person name="Smith M.W."/>
            <person name="Tsang A."/>
            <person name="Grigoriev I.V."/>
            <person name="Stajich J.E."/>
            <person name="Spatafora J.W."/>
        </authorList>
    </citation>
    <scope>NUCLEOTIDE SEQUENCE</scope>
    <source>
        <strain evidence="6">RSA 2281</strain>
    </source>
</reference>
<evidence type="ECO:0000256" key="3">
    <source>
        <dbReference type="SAM" id="MobiDB-lite"/>
    </source>
</evidence>
<dbReference type="PANTHER" id="PTHR47550:SF1">
    <property type="entry name" value="DUAL SPECIFICITY PROTEIN PHOSPHATASE PPS1"/>
    <property type="match status" value="1"/>
</dbReference>
<dbReference type="InterPro" id="IPR029021">
    <property type="entry name" value="Prot-tyrosine_phosphatase-like"/>
</dbReference>
<sequence>MDIDPITEHSQTDPGINESATDLQPSTRDIPPAPLTDKVVTPTVEDDETDKTIAPSVNDDNTLYLEQEQSGTLVNQQQPQQSEQEQFDIPHDYLTNILDYQPSSHEQQEQHYPIYGITADQFATIQNLYATTPLPNDILFPWLHGVNGRSYQQNLFFGVRKSIVPKHRGITIVHADEACPYNARLTQAVLASELITTSPIQPISPSDPMTTITTPVFINSSEMDHTINLRNFKIQVSRYGSISDVIVYGYGALEVAKKIVKAQIRLRQERLEQIEQIRKTNGNSAIKDANDLSYRVLVITDPFTMIEEKYPELVSYDSNGACMNTISFWEREREEMRLMSGATEITPNVWVGNTQDAPASVRQSDDDEEIELDDNPHQFSICIEAHDLADMPLPSTLTLARETLNELPSDGLPPEIIHLDVHSTGIPMELGAFDKFYNRLIHLLAFVDDQATRGRRILIHCSDGYTETSLMVLSWIMYKEKVRLPEAYLMLQRKRSFFVYAVDVATLRRIEQQLLHPSSILQTDHKRKREEDEDHSMGGNEEEEEKHVRLSSSTPSRRHSVDEEGHLQLKDLKIGNNEATMKQQEQKVKEEEEEDIDDDVDYDDDEEMQIKDNRLLHDDLYINTISNQVQHKNQLLLSNNKNDDQYTPPVPGRPVHGINNEEEDQQQQQNNNLNNNQYYNDMEEDHDHDHLTENNNIGEEQGGEGEGDGIDETIPVQLMAPEPDAMEKMYFPWFYSPRFEGSFPSRILPFLYLGNLNHATNPEMLKALGITHVVSVGEDANLDQSQFKLLFLDNLYDDGIDSIRGRLDETMRFVDEAHAQNSHCLIHCRVGVSRSAAITICYVMHHLHYTLVQAYLYVRARRLNVIIQPNLKFMYEMLQLEQHLIGKTTISWPILSKEIHLLNMSYREA</sequence>
<dbReference type="SMART" id="SM00195">
    <property type="entry name" value="DSPc"/>
    <property type="match status" value="1"/>
</dbReference>
<evidence type="ECO:0000256" key="1">
    <source>
        <dbReference type="ARBA" id="ARBA00022801"/>
    </source>
</evidence>
<proteinExistence type="predicted"/>
<feature type="compositionally biased region" description="Low complexity" evidence="3">
    <location>
        <begin position="666"/>
        <end position="680"/>
    </location>
</feature>
<gene>
    <name evidence="6" type="ORF">BDA99DRAFT_564920</name>
</gene>
<protein>
    <submittedName>
        <fullName evidence="6">Protein-tyrosine phosphatase-like protein</fullName>
    </submittedName>
</protein>
<feature type="domain" description="Tyrosine specific protein phosphatases" evidence="5">
    <location>
        <begin position="808"/>
        <end position="873"/>
    </location>
</feature>
<feature type="region of interest" description="Disordered" evidence="3">
    <location>
        <begin position="1"/>
        <end position="61"/>
    </location>
</feature>
<evidence type="ECO:0000259" key="5">
    <source>
        <dbReference type="PROSITE" id="PS50056"/>
    </source>
</evidence>
<keyword evidence="7" id="KW-1185">Reference proteome</keyword>
<dbReference type="GO" id="GO:0008138">
    <property type="term" value="F:protein tyrosine/serine/threonine phosphatase activity"/>
    <property type="evidence" value="ECO:0007669"/>
    <property type="project" value="TreeGrafter"/>
</dbReference>
<dbReference type="SUPFAM" id="SSF52799">
    <property type="entry name" value="(Phosphotyrosine protein) phosphatases II"/>
    <property type="match status" value="2"/>
</dbReference>
<feature type="region of interest" description="Disordered" evidence="3">
    <location>
        <begin position="663"/>
        <end position="711"/>
    </location>
</feature>
<evidence type="ECO:0000256" key="2">
    <source>
        <dbReference type="ARBA" id="ARBA00022912"/>
    </source>
</evidence>
<feature type="compositionally biased region" description="Basic and acidic residues" evidence="3">
    <location>
        <begin position="1"/>
        <end position="11"/>
    </location>
</feature>
<feature type="compositionally biased region" description="Acidic residues" evidence="3">
    <location>
        <begin position="701"/>
        <end position="711"/>
    </location>
</feature>
<dbReference type="GO" id="GO:0005634">
    <property type="term" value="C:nucleus"/>
    <property type="evidence" value="ECO:0007669"/>
    <property type="project" value="GOC"/>
</dbReference>
<dbReference type="InterPro" id="IPR053239">
    <property type="entry name" value="Dual_spec_PTase"/>
</dbReference>
<evidence type="ECO:0000259" key="4">
    <source>
        <dbReference type="PROSITE" id="PS50054"/>
    </source>
</evidence>
<evidence type="ECO:0000313" key="7">
    <source>
        <dbReference type="Proteomes" id="UP001209540"/>
    </source>
</evidence>
<keyword evidence="1" id="KW-0378">Hydrolase</keyword>
<dbReference type="Gene3D" id="3.90.190.10">
    <property type="entry name" value="Protein tyrosine phosphatase superfamily"/>
    <property type="match status" value="2"/>
</dbReference>
<dbReference type="Proteomes" id="UP001209540">
    <property type="component" value="Unassembled WGS sequence"/>
</dbReference>
<organism evidence="6 7">
    <name type="scientific">Phascolomyces articulosus</name>
    <dbReference type="NCBI Taxonomy" id="60185"/>
    <lineage>
        <taxon>Eukaryota</taxon>
        <taxon>Fungi</taxon>
        <taxon>Fungi incertae sedis</taxon>
        <taxon>Mucoromycota</taxon>
        <taxon>Mucoromycotina</taxon>
        <taxon>Mucoromycetes</taxon>
        <taxon>Mucorales</taxon>
        <taxon>Lichtheimiaceae</taxon>
        <taxon>Phascolomyces</taxon>
    </lineage>
</organism>
<accession>A0AAD5JZM3</accession>
<name>A0AAD5JZM3_9FUNG</name>
<dbReference type="InterPro" id="IPR020422">
    <property type="entry name" value="TYR_PHOSPHATASE_DUAL_dom"/>
</dbReference>
<dbReference type="GO" id="GO:0033260">
    <property type="term" value="P:nuclear DNA replication"/>
    <property type="evidence" value="ECO:0007669"/>
    <property type="project" value="TreeGrafter"/>
</dbReference>
<feature type="domain" description="Tyrosine-protein phosphatase" evidence="4">
    <location>
        <begin position="743"/>
        <end position="886"/>
    </location>
</feature>
<keyword evidence="2" id="KW-0904">Protein phosphatase</keyword>
<dbReference type="PROSITE" id="PS50054">
    <property type="entry name" value="TYR_PHOSPHATASE_DUAL"/>
    <property type="match status" value="1"/>
</dbReference>
<dbReference type="InterPro" id="IPR000340">
    <property type="entry name" value="Dual-sp_phosphatase_cat-dom"/>
</dbReference>
<dbReference type="PANTHER" id="PTHR47550">
    <property type="entry name" value="DUAL SPECIFICITY PROTEIN PHOSPHATASE PPS1"/>
    <property type="match status" value="1"/>
</dbReference>
<comment type="caution">
    <text evidence="6">The sequence shown here is derived from an EMBL/GenBank/DDBJ whole genome shotgun (WGS) entry which is preliminary data.</text>
</comment>
<dbReference type="EMBL" id="JAIXMP010000039">
    <property type="protein sequence ID" value="KAI9248321.1"/>
    <property type="molecule type" value="Genomic_DNA"/>
</dbReference>
<dbReference type="PROSITE" id="PS00383">
    <property type="entry name" value="TYR_PHOSPHATASE_1"/>
    <property type="match status" value="1"/>
</dbReference>
<dbReference type="AlphaFoldDB" id="A0AAD5JZM3"/>
<evidence type="ECO:0000313" key="6">
    <source>
        <dbReference type="EMBL" id="KAI9248321.1"/>
    </source>
</evidence>
<feature type="region of interest" description="Disordered" evidence="3">
    <location>
        <begin position="639"/>
        <end position="658"/>
    </location>
</feature>
<feature type="compositionally biased region" description="Basic and acidic residues" evidence="3">
    <location>
        <begin position="559"/>
        <end position="573"/>
    </location>
</feature>
<dbReference type="PROSITE" id="PS50056">
    <property type="entry name" value="TYR_PHOSPHATASE_2"/>
    <property type="match status" value="2"/>
</dbReference>
<reference evidence="6" key="1">
    <citation type="journal article" date="2022" name="IScience">
        <title>Evolution of zygomycete secretomes and the origins of terrestrial fungal ecologies.</title>
        <authorList>
            <person name="Chang Y."/>
            <person name="Wang Y."/>
            <person name="Mondo S."/>
            <person name="Ahrendt S."/>
            <person name="Andreopoulos W."/>
            <person name="Barry K."/>
            <person name="Beard J."/>
            <person name="Benny G.L."/>
            <person name="Blankenship S."/>
            <person name="Bonito G."/>
            <person name="Cuomo C."/>
            <person name="Desiro A."/>
            <person name="Gervers K.A."/>
            <person name="Hundley H."/>
            <person name="Kuo A."/>
            <person name="LaButti K."/>
            <person name="Lang B.F."/>
            <person name="Lipzen A."/>
            <person name="O'Donnell K."/>
            <person name="Pangilinan J."/>
            <person name="Reynolds N."/>
            <person name="Sandor L."/>
            <person name="Smith M.E."/>
            <person name="Tsang A."/>
            <person name="Grigoriev I.V."/>
            <person name="Stajich J.E."/>
            <person name="Spatafora J.W."/>
        </authorList>
    </citation>
    <scope>NUCLEOTIDE SEQUENCE</scope>
    <source>
        <strain evidence="6">RSA 2281</strain>
    </source>
</reference>
<dbReference type="Pfam" id="PF00782">
    <property type="entry name" value="DSPc"/>
    <property type="match status" value="2"/>
</dbReference>
<dbReference type="InterPro" id="IPR016130">
    <property type="entry name" value="Tyr_Pase_AS"/>
</dbReference>
<feature type="compositionally biased region" description="Polar residues" evidence="3">
    <location>
        <begin position="12"/>
        <end position="27"/>
    </location>
</feature>